<name>A0A3E2BNE7_9BACT</name>
<feature type="binding site" evidence="4">
    <location>
        <position position="109"/>
    </location>
    <ligand>
        <name>D-ribulose 5-phosphate</name>
        <dbReference type="ChEBI" id="CHEBI:58121"/>
    </ligand>
</feature>
<feature type="binding site" evidence="4">
    <location>
        <begin position="8"/>
        <end position="9"/>
    </location>
    <ligand>
        <name>D-ribulose 5-phosphate</name>
        <dbReference type="ChEBI" id="CHEBI:58121"/>
    </ligand>
</feature>
<evidence type="ECO:0000256" key="3">
    <source>
        <dbReference type="PIRSR" id="PIRSR005384-1"/>
    </source>
</evidence>
<feature type="binding site" evidence="4">
    <location>
        <begin position="66"/>
        <end position="70"/>
    </location>
    <ligand>
        <name>D-ribulose 5-phosphate</name>
        <dbReference type="ChEBI" id="CHEBI:58121"/>
    </ligand>
</feature>
<dbReference type="PANTHER" id="PTHR30345:SF0">
    <property type="entry name" value="DNA DAMAGE-REPAIR_TOLERATION PROTEIN DRT102"/>
    <property type="match status" value="1"/>
</dbReference>
<dbReference type="InterPro" id="IPR036569">
    <property type="entry name" value="RpiB_LacA_LacB_sf"/>
</dbReference>
<feature type="binding site" evidence="4">
    <location>
        <position position="136"/>
    </location>
    <ligand>
        <name>D-ribulose 5-phosphate</name>
        <dbReference type="ChEBI" id="CHEBI:58121"/>
    </ligand>
</feature>
<evidence type="ECO:0000256" key="2">
    <source>
        <dbReference type="ARBA" id="ARBA00023235"/>
    </source>
</evidence>
<dbReference type="SUPFAM" id="SSF89623">
    <property type="entry name" value="Ribose/Galactose isomerase RpiB/AlsB"/>
    <property type="match status" value="1"/>
</dbReference>
<dbReference type="Proteomes" id="UP000257323">
    <property type="component" value="Unassembled WGS sequence"/>
</dbReference>
<evidence type="ECO:0000256" key="4">
    <source>
        <dbReference type="PIRSR" id="PIRSR005384-2"/>
    </source>
</evidence>
<feature type="binding site" evidence="4">
    <location>
        <position position="132"/>
    </location>
    <ligand>
        <name>D-ribulose 5-phosphate</name>
        <dbReference type="ChEBI" id="CHEBI:58121"/>
    </ligand>
</feature>
<evidence type="ECO:0000256" key="1">
    <source>
        <dbReference type="ARBA" id="ARBA00008754"/>
    </source>
</evidence>
<reference evidence="5 6" key="1">
    <citation type="submission" date="2018-08" db="EMBL/GenBank/DDBJ databases">
        <title>Genome analysis of the thermophilic bacterium of the candidate phylum Aminicenantes from deep subsurface aquifer revealed its physiology and ecological role.</title>
        <authorList>
            <person name="Kadnikov V.V."/>
            <person name="Mardanov A.V."/>
            <person name="Beletsky A.V."/>
            <person name="Karnachuk O.V."/>
            <person name="Ravin N.V."/>
        </authorList>
    </citation>
    <scope>NUCLEOTIDE SEQUENCE [LARGE SCALE GENOMIC DNA]</scope>
    <source>
        <strain evidence="5">BY38</strain>
    </source>
</reference>
<evidence type="ECO:0000313" key="5">
    <source>
        <dbReference type="EMBL" id="RFT16275.1"/>
    </source>
</evidence>
<proteinExistence type="inferred from homology"/>
<dbReference type="NCBIfam" id="NF004051">
    <property type="entry name" value="PRK05571.1"/>
    <property type="match status" value="1"/>
</dbReference>
<feature type="binding site" evidence="4">
    <location>
        <position position="99"/>
    </location>
    <ligand>
        <name>D-ribulose 5-phosphate</name>
        <dbReference type="ChEBI" id="CHEBI:58121"/>
    </ligand>
</feature>
<dbReference type="GO" id="GO:0019316">
    <property type="term" value="P:D-allose catabolic process"/>
    <property type="evidence" value="ECO:0007669"/>
    <property type="project" value="TreeGrafter"/>
</dbReference>
<dbReference type="InterPro" id="IPR003500">
    <property type="entry name" value="RpiB_LacA_LacB"/>
</dbReference>
<dbReference type="NCBIfam" id="TIGR01120">
    <property type="entry name" value="rpiB"/>
    <property type="match status" value="1"/>
</dbReference>
<dbReference type="InterPro" id="IPR004785">
    <property type="entry name" value="RpiB"/>
</dbReference>
<dbReference type="AlphaFoldDB" id="A0A3E2BNE7"/>
<dbReference type="PANTHER" id="PTHR30345">
    <property type="entry name" value="RIBOSE-5-PHOSPHATE ISOMERASE B"/>
    <property type="match status" value="1"/>
</dbReference>
<gene>
    <name evidence="5" type="ORF">OP8BY_1879</name>
</gene>
<dbReference type="GO" id="GO:0009052">
    <property type="term" value="P:pentose-phosphate shunt, non-oxidative branch"/>
    <property type="evidence" value="ECO:0007669"/>
    <property type="project" value="TreeGrafter"/>
</dbReference>
<dbReference type="Pfam" id="PF02502">
    <property type="entry name" value="LacAB_rpiB"/>
    <property type="match status" value="1"/>
</dbReference>
<feature type="active site" description="Proton donor" evidence="3">
    <location>
        <position position="98"/>
    </location>
</feature>
<organism evidence="5 6">
    <name type="scientific">Candidatus Saccharicenans subterraneus</name>
    <dbReference type="NCBI Taxonomy" id="2508984"/>
    <lineage>
        <taxon>Bacteria</taxon>
        <taxon>Candidatus Aminicenantota</taxon>
        <taxon>Candidatus Aminicenantia</taxon>
        <taxon>Candidatus Aminicenantales</taxon>
        <taxon>Candidatus Saccharicenantaceae</taxon>
        <taxon>Candidatus Saccharicenans</taxon>
    </lineage>
</organism>
<comment type="caution">
    <text evidence="5">The sequence shown here is derived from an EMBL/GenBank/DDBJ whole genome shotgun (WGS) entry which is preliminary data.</text>
</comment>
<dbReference type="NCBIfam" id="TIGR00689">
    <property type="entry name" value="rpiB_lacA_lacB"/>
    <property type="match status" value="1"/>
</dbReference>
<comment type="similarity">
    <text evidence="1">Belongs to the LacAB/RpiB family.</text>
</comment>
<evidence type="ECO:0000313" key="6">
    <source>
        <dbReference type="Proteomes" id="UP000257323"/>
    </source>
</evidence>
<dbReference type="PIRSF" id="PIRSF005384">
    <property type="entry name" value="RpiB_LacA_B"/>
    <property type="match status" value="1"/>
</dbReference>
<accession>A0A3E2BNE7</accession>
<protein>
    <submittedName>
        <fullName evidence="5">Ribose 5-phosphate isomerase B</fullName>
    </submittedName>
</protein>
<sequence>MKLAIASDHAGYELKKEVVAYLQSAGIAFTDFGCGPGESVDYVDYGAEAVRRVVSGEFDRAILFCGTGLGMAVVANKFPGIIATPCWDEFTATVSRTHNNSNCLALGGRVLSSEQAIKIVKIWLEKDFEGGRHERRIKKIFALEEELHKSK</sequence>
<keyword evidence="2 5" id="KW-0413">Isomerase</keyword>
<dbReference type="Gene3D" id="3.40.1400.10">
    <property type="entry name" value="Sugar-phosphate isomerase, RpiB/LacA/LacB"/>
    <property type="match status" value="1"/>
</dbReference>
<dbReference type="EMBL" id="QUAH01000004">
    <property type="protein sequence ID" value="RFT16275.1"/>
    <property type="molecule type" value="Genomic_DNA"/>
</dbReference>
<feature type="active site" description="Proton acceptor" evidence="3">
    <location>
        <position position="65"/>
    </location>
</feature>
<dbReference type="GO" id="GO:0004751">
    <property type="term" value="F:ribose-5-phosphate isomerase activity"/>
    <property type="evidence" value="ECO:0007669"/>
    <property type="project" value="TreeGrafter"/>
</dbReference>